<accession>A0A1I0H6K8</accession>
<evidence type="ECO:0000313" key="7">
    <source>
        <dbReference type="EMBL" id="SET79378.1"/>
    </source>
</evidence>
<keyword evidence="2" id="KW-1003">Cell membrane</keyword>
<gene>
    <name evidence="7" type="ORF">SAMN05216521_102527</name>
</gene>
<feature type="transmembrane region" description="Helical" evidence="6">
    <location>
        <begin position="263"/>
        <end position="287"/>
    </location>
</feature>
<dbReference type="InterPro" id="IPR001851">
    <property type="entry name" value="ABC_transp_permease"/>
</dbReference>
<keyword evidence="4 6" id="KW-1133">Transmembrane helix</keyword>
<feature type="transmembrane region" description="Helical" evidence="6">
    <location>
        <begin position="176"/>
        <end position="197"/>
    </location>
</feature>
<feature type="transmembrane region" description="Helical" evidence="6">
    <location>
        <begin position="101"/>
        <end position="120"/>
    </location>
</feature>
<evidence type="ECO:0000256" key="5">
    <source>
        <dbReference type="ARBA" id="ARBA00023136"/>
    </source>
</evidence>
<comment type="caution">
    <text evidence="7">The sequence shown here is derived from an EMBL/GenBank/DDBJ whole genome shotgun (WGS) entry which is preliminary data.</text>
</comment>
<feature type="transmembrane region" description="Helical" evidence="6">
    <location>
        <begin position="126"/>
        <end position="146"/>
    </location>
</feature>
<protein>
    <submittedName>
        <fullName evidence="7">Ribose transport system permease protein</fullName>
    </submittedName>
</protein>
<keyword evidence="3 6" id="KW-0812">Transmembrane</keyword>
<evidence type="ECO:0000256" key="6">
    <source>
        <dbReference type="SAM" id="Phobius"/>
    </source>
</evidence>
<comment type="subcellular location">
    <subcellularLocation>
        <location evidence="1">Cell membrane</location>
        <topology evidence="1">Multi-pass membrane protein</topology>
    </subcellularLocation>
</comment>
<feature type="transmembrane region" description="Helical" evidence="6">
    <location>
        <begin position="231"/>
        <end position="251"/>
    </location>
</feature>
<feature type="transmembrane region" description="Helical" evidence="6">
    <location>
        <begin position="307"/>
        <end position="327"/>
    </location>
</feature>
<dbReference type="PANTHER" id="PTHR32196">
    <property type="entry name" value="ABC TRANSPORTER PERMEASE PROTEIN YPHD-RELATED-RELATED"/>
    <property type="match status" value="1"/>
</dbReference>
<dbReference type="GO" id="GO:0022857">
    <property type="term" value="F:transmembrane transporter activity"/>
    <property type="evidence" value="ECO:0007669"/>
    <property type="project" value="InterPro"/>
</dbReference>
<evidence type="ECO:0000256" key="3">
    <source>
        <dbReference type="ARBA" id="ARBA00022692"/>
    </source>
</evidence>
<feature type="transmembrane region" description="Helical" evidence="6">
    <location>
        <begin position="21"/>
        <end position="38"/>
    </location>
</feature>
<dbReference type="CDD" id="cd06579">
    <property type="entry name" value="TM_PBP1_transp_AraH_like"/>
    <property type="match status" value="1"/>
</dbReference>
<dbReference type="RefSeq" id="WP_074662868.1">
    <property type="nucleotide sequence ID" value="NZ_FOIO01000025.1"/>
</dbReference>
<proteinExistence type="predicted"/>
<dbReference type="GO" id="GO:0005886">
    <property type="term" value="C:plasma membrane"/>
    <property type="evidence" value="ECO:0007669"/>
    <property type="project" value="UniProtKB-SubCell"/>
</dbReference>
<dbReference type="AlphaFoldDB" id="A0A1I0H6K8"/>
<dbReference type="Pfam" id="PF02653">
    <property type="entry name" value="BPD_transp_2"/>
    <property type="match status" value="1"/>
</dbReference>
<evidence type="ECO:0000256" key="1">
    <source>
        <dbReference type="ARBA" id="ARBA00004651"/>
    </source>
</evidence>
<evidence type="ECO:0000313" key="8">
    <source>
        <dbReference type="Proteomes" id="UP000182121"/>
    </source>
</evidence>
<keyword evidence="5 6" id="KW-0472">Membrane</keyword>
<evidence type="ECO:0000256" key="4">
    <source>
        <dbReference type="ARBA" id="ARBA00022989"/>
    </source>
</evidence>
<dbReference type="Proteomes" id="UP000182121">
    <property type="component" value="Unassembled WGS sequence"/>
</dbReference>
<dbReference type="EMBL" id="FOIO01000025">
    <property type="protein sequence ID" value="SET79378.1"/>
    <property type="molecule type" value="Genomic_DNA"/>
</dbReference>
<sequence length="356" mass="37976">MNHKNQGALRQFLNIRGMRGAMTAFAGLIVIYIVFGAINPTVFSGQNVTNLFRSMSKYLIIGIGQSYVLITGNIDLSIGSVVGMSAMIAATLMTHGVNPMAAILITLVCCLAIGVVNGILVGKFQLPPFIATLGTMFVARGVAYMVNGNRNTDAISSGIGKEAADRFQAFFYYGKTAGVFNTFWIALVLFIAFFFLLSKTRTGRHIYAIGSNAEAAKLSGVSVMATVTKTYLVSAFCSFVVGLILCGQANMGNMEAGNMYEMYAVEAGVIGGISPLGGTGILLGTFAGAAVWQTLENGLNMIGVQVGIQRLVIGIIVVFAVLLDVVLRKGMLIRKRPAAEKRFRNFMELDVTGQLP</sequence>
<name>A0A1I0H6K8_9FIRM</name>
<reference evidence="7 8" key="1">
    <citation type="submission" date="2016-10" db="EMBL/GenBank/DDBJ databases">
        <authorList>
            <person name="Varghese N."/>
            <person name="Submissions S."/>
        </authorList>
    </citation>
    <scope>NUCLEOTIDE SEQUENCE [LARGE SCALE GENOMIC DNA]</scope>
    <source>
        <strain evidence="7 8">NLAE-zl-C196</strain>
    </source>
</reference>
<organism evidence="7 8">
    <name type="scientific">Enterocloster clostridioformis</name>
    <dbReference type="NCBI Taxonomy" id="1531"/>
    <lineage>
        <taxon>Bacteria</taxon>
        <taxon>Bacillati</taxon>
        <taxon>Bacillota</taxon>
        <taxon>Clostridia</taxon>
        <taxon>Lachnospirales</taxon>
        <taxon>Lachnospiraceae</taxon>
        <taxon>Enterocloster</taxon>
    </lineage>
</organism>
<evidence type="ECO:0000256" key="2">
    <source>
        <dbReference type="ARBA" id="ARBA00022475"/>
    </source>
</evidence>
<feature type="transmembrane region" description="Helical" evidence="6">
    <location>
        <begin position="58"/>
        <end position="89"/>
    </location>
</feature>